<organism evidence="5">
    <name type="scientific">Auxenochlorella protothecoides</name>
    <name type="common">Green microalga</name>
    <name type="synonym">Chlorella protothecoides</name>
    <dbReference type="NCBI Taxonomy" id="3075"/>
    <lineage>
        <taxon>Eukaryota</taxon>
        <taxon>Viridiplantae</taxon>
        <taxon>Chlorophyta</taxon>
        <taxon>core chlorophytes</taxon>
        <taxon>Trebouxiophyceae</taxon>
        <taxon>Chlorellales</taxon>
        <taxon>Chlorellaceae</taxon>
        <taxon>Auxenochlorella</taxon>
    </lineage>
</organism>
<feature type="compositionally biased region" description="Low complexity" evidence="4">
    <location>
        <begin position="550"/>
        <end position="559"/>
    </location>
</feature>
<feature type="compositionally biased region" description="Low complexity" evidence="4">
    <location>
        <begin position="297"/>
        <end position="309"/>
    </location>
</feature>
<dbReference type="EMBL" id="GDKF01002045">
    <property type="protein sequence ID" value="JAT76577.1"/>
    <property type="molecule type" value="Transcribed_RNA"/>
</dbReference>
<evidence type="ECO:0000256" key="3">
    <source>
        <dbReference type="PROSITE-ProRule" id="PRU00023"/>
    </source>
</evidence>
<feature type="non-terminal residue" evidence="5">
    <location>
        <position position="1"/>
    </location>
</feature>
<feature type="region of interest" description="Disordered" evidence="4">
    <location>
        <begin position="201"/>
        <end position="353"/>
    </location>
</feature>
<feature type="region of interest" description="Disordered" evidence="4">
    <location>
        <begin position="395"/>
        <end position="619"/>
    </location>
</feature>
<dbReference type="InterPro" id="IPR002110">
    <property type="entry name" value="Ankyrin_rpt"/>
</dbReference>
<keyword evidence="1" id="KW-0677">Repeat</keyword>
<dbReference type="PROSITE" id="PS50088">
    <property type="entry name" value="ANK_REPEAT"/>
    <property type="match status" value="2"/>
</dbReference>
<evidence type="ECO:0000313" key="5">
    <source>
        <dbReference type="EMBL" id="JAT76577.1"/>
    </source>
</evidence>
<feature type="compositionally biased region" description="Low complexity" evidence="4">
    <location>
        <begin position="447"/>
        <end position="484"/>
    </location>
</feature>
<evidence type="ECO:0000256" key="2">
    <source>
        <dbReference type="ARBA" id="ARBA00023043"/>
    </source>
</evidence>
<feature type="repeat" description="ANK" evidence="3">
    <location>
        <begin position="47"/>
        <end position="79"/>
    </location>
</feature>
<sequence>AAAAAAPATHADLAPEAAALDADGGRLVRVVERLVGLGADLAAVDGEGRTALHLAAGAGDKAMVLRLVELGADVNKRDGVGGTALHHAAMAGHKDMMFALARLGCDWRARAEGIDGATASHVLCGAHGRPSRQQLLDARLRRVAAEGAAARAAGLDPLAERGEAGDGGAAGGGASAEADAALADAAMLALLEEEEGEAAAAAAKKSKKKKRRVAKKPMTPGTSEAELGAGDDAAKEDPHAGEGGDGRDRGPEPGDEPGAALHGEAPGTAAGLGAARAPPPRRADATADGHASREPAVDGAAAASIDAPRQAPPPAATPEQERAREALERAAEAAARQLPERDEGGGGSGGGEAELNAALRRLDAAILEASVAGVSCKYGKKVRRKLQGCLDVARGAAAPPQPASPTDPEQRAGVGAGPSADTEPEEGDGGAWQRAGTKPHRAGPQEAPAVMRAAGRAAAVARPDPQSRARAAPASRAASVIASPGSKPGKPATKRRDAPPRRDAASVAAPKATVALMPRGPAAPTRGPPGHPVPASVAPSPRSHPHKAPAHATAQPQQQERSPALLLVPREPSAGRGATSPRAPRPTLSALSQAAALPPAPQAAPLQQPPPAAPLPARFDPFAGFHAPLSQLPAGAGADVGLASRFADLDIGAVQAAGYAAYAAAPGQADYEVQDPAEVLPADLLGEIEGLVGPGAPRHERHVTHGAVPGLYAGAGGPFPSSLWQ</sequence>
<feature type="compositionally biased region" description="Basic and acidic residues" evidence="4">
    <location>
        <begin position="494"/>
        <end position="504"/>
    </location>
</feature>
<accession>A0A1D2ABK3</accession>
<feature type="compositionally biased region" description="Pro residues" evidence="4">
    <location>
        <begin position="598"/>
        <end position="614"/>
    </location>
</feature>
<dbReference type="AlphaFoldDB" id="A0A1D2ABK3"/>
<name>A0A1D2ABK3_AUXPR</name>
<feature type="compositionally biased region" description="Basic and acidic residues" evidence="4">
    <location>
        <begin position="319"/>
        <end position="331"/>
    </location>
</feature>
<evidence type="ECO:0000256" key="1">
    <source>
        <dbReference type="ARBA" id="ARBA00022737"/>
    </source>
</evidence>
<dbReference type="SMART" id="SM00248">
    <property type="entry name" value="ANK"/>
    <property type="match status" value="2"/>
</dbReference>
<feature type="compositionally biased region" description="Low complexity" evidence="4">
    <location>
        <begin position="256"/>
        <end position="276"/>
    </location>
</feature>
<dbReference type="Gene3D" id="1.25.40.20">
    <property type="entry name" value="Ankyrin repeat-containing domain"/>
    <property type="match status" value="1"/>
</dbReference>
<gene>
    <name evidence="5" type="ORF">g.52406</name>
</gene>
<feature type="compositionally biased region" description="Basic and acidic residues" evidence="4">
    <location>
        <begin position="281"/>
        <end position="296"/>
    </location>
</feature>
<feature type="compositionally biased region" description="Low complexity" evidence="4">
    <location>
        <begin position="505"/>
        <end position="525"/>
    </location>
</feature>
<feature type="compositionally biased region" description="Basic and acidic residues" evidence="4">
    <location>
        <begin position="232"/>
        <end position="252"/>
    </location>
</feature>
<reference evidence="5" key="1">
    <citation type="submission" date="2015-08" db="EMBL/GenBank/DDBJ databases">
        <authorList>
            <person name="Babu N.S."/>
            <person name="Beckwith C.J."/>
            <person name="Beseler K.G."/>
            <person name="Brison A."/>
            <person name="Carone J.V."/>
            <person name="Caskin T.P."/>
            <person name="Diamond M."/>
            <person name="Durham M.E."/>
            <person name="Foxe J.M."/>
            <person name="Go M."/>
            <person name="Henderson B.A."/>
            <person name="Jones I.B."/>
            <person name="McGettigan J.A."/>
            <person name="Micheletti S.J."/>
            <person name="Nasrallah M.E."/>
            <person name="Ortiz D."/>
            <person name="Piller C.R."/>
            <person name="Privatt S.R."/>
            <person name="Schneider S.L."/>
            <person name="Sharp S."/>
            <person name="Smith T.C."/>
            <person name="Stanton J.D."/>
            <person name="Ullery H.E."/>
            <person name="Wilson R.J."/>
            <person name="Serrano M.G."/>
            <person name="Buck G."/>
            <person name="Lee V."/>
            <person name="Wang Y."/>
            <person name="Carvalho R."/>
            <person name="Voegtly L."/>
            <person name="Shi R."/>
            <person name="Duckworth R."/>
            <person name="Johnson A."/>
            <person name="Loviza R."/>
            <person name="Walstead R."/>
            <person name="Shah Z."/>
            <person name="Kiflezghi M."/>
            <person name="Wade K."/>
            <person name="Ball S.L."/>
            <person name="Bradley K.W."/>
            <person name="Asai D.J."/>
            <person name="Bowman C.A."/>
            <person name="Russell D.A."/>
            <person name="Pope W.H."/>
            <person name="Jacobs-Sera D."/>
            <person name="Hendrix R.W."/>
            <person name="Hatfull G.F."/>
        </authorList>
    </citation>
    <scope>NUCLEOTIDE SEQUENCE</scope>
</reference>
<feature type="repeat" description="ANK" evidence="3">
    <location>
        <begin position="80"/>
        <end position="112"/>
    </location>
</feature>
<dbReference type="SUPFAM" id="SSF48403">
    <property type="entry name" value="Ankyrin repeat"/>
    <property type="match status" value="1"/>
</dbReference>
<feature type="compositionally biased region" description="Basic residues" evidence="4">
    <location>
        <begin position="204"/>
        <end position="215"/>
    </location>
</feature>
<dbReference type="PROSITE" id="PS50297">
    <property type="entry name" value="ANK_REP_REGION"/>
    <property type="match status" value="1"/>
</dbReference>
<proteinExistence type="predicted"/>
<protein>
    <submittedName>
        <fullName evidence="5">Uncharacterized protein</fullName>
    </submittedName>
</protein>
<dbReference type="Pfam" id="PF12796">
    <property type="entry name" value="Ank_2"/>
    <property type="match status" value="1"/>
</dbReference>
<dbReference type="InterPro" id="IPR036770">
    <property type="entry name" value="Ankyrin_rpt-contain_sf"/>
</dbReference>
<evidence type="ECO:0000256" key="4">
    <source>
        <dbReference type="SAM" id="MobiDB-lite"/>
    </source>
</evidence>
<dbReference type="PANTHER" id="PTHR24171">
    <property type="entry name" value="ANKYRIN REPEAT DOMAIN-CONTAINING PROTEIN 39-RELATED"/>
    <property type="match status" value="1"/>
</dbReference>
<feature type="compositionally biased region" description="Low complexity" evidence="4">
    <location>
        <begin position="588"/>
        <end position="597"/>
    </location>
</feature>
<keyword evidence="2 3" id="KW-0040">ANK repeat</keyword>